<evidence type="ECO:0000256" key="2">
    <source>
        <dbReference type="ARBA" id="ARBA00022581"/>
    </source>
</evidence>
<dbReference type="PANTHER" id="PTHR35191">
    <property type="entry name" value="PROPHAGE SIDE TAIL FIBER PROTEIN HOMOLOG STFQ-RELATED"/>
    <property type="match status" value="1"/>
</dbReference>
<evidence type="ECO:0000256" key="1">
    <source>
        <dbReference type="ARBA" id="ARBA00004328"/>
    </source>
</evidence>
<proteinExistence type="predicted"/>
<dbReference type="Pfam" id="PF03406">
    <property type="entry name" value="Phage_fiber_2"/>
    <property type="match status" value="3"/>
</dbReference>
<protein>
    <submittedName>
        <fullName evidence="5">Phage tail fibre repeat-containing protein</fullName>
    </submittedName>
</protein>
<keyword evidence="2" id="KW-0945">Host-virus interaction</keyword>
<dbReference type="EMBL" id="FMIQ01000059">
    <property type="protein sequence ID" value="SCM53717.1"/>
    <property type="molecule type" value="Genomic_DNA"/>
</dbReference>
<name>A0A1C6Z3Q6_HAFAL</name>
<dbReference type="Proteomes" id="UP000094844">
    <property type="component" value="Unassembled WGS sequence"/>
</dbReference>
<dbReference type="InterPro" id="IPR051934">
    <property type="entry name" value="Phage_Tail_Fiber_Structural"/>
</dbReference>
<dbReference type="PANTHER" id="PTHR35191:SF1">
    <property type="entry name" value="PROPHAGE SIDE TAIL FIBER PROTEIN HOMOLOG STFQ-RELATED"/>
    <property type="match status" value="1"/>
</dbReference>
<feature type="compositionally biased region" description="Polar residues" evidence="3">
    <location>
        <begin position="269"/>
        <end position="279"/>
    </location>
</feature>
<dbReference type="InterPro" id="IPR022225">
    <property type="entry name" value="Phage_tail_fibre_N"/>
</dbReference>
<organism evidence="5 6">
    <name type="scientific">Hafnia alvei</name>
    <dbReference type="NCBI Taxonomy" id="569"/>
    <lineage>
        <taxon>Bacteria</taxon>
        <taxon>Pseudomonadati</taxon>
        <taxon>Pseudomonadota</taxon>
        <taxon>Gammaproteobacteria</taxon>
        <taxon>Enterobacterales</taxon>
        <taxon>Hafniaceae</taxon>
        <taxon>Hafnia</taxon>
    </lineage>
</organism>
<dbReference type="GO" id="GO:0019062">
    <property type="term" value="P:virion attachment to host cell"/>
    <property type="evidence" value="ECO:0007669"/>
    <property type="project" value="InterPro"/>
</dbReference>
<dbReference type="RefSeq" id="WP_072309546.1">
    <property type="nucleotide sequence ID" value="NZ_FMIQ01000059.1"/>
</dbReference>
<feature type="domain" description="Phage tail fibre protein N-terminal" evidence="4">
    <location>
        <begin position="1"/>
        <end position="149"/>
    </location>
</feature>
<evidence type="ECO:0000256" key="3">
    <source>
        <dbReference type="SAM" id="MobiDB-lite"/>
    </source>
</evidence>
<accession>A0A1C6Z3Q6</accession>
<dbReference type="AlphaFoldDB" id="A0A1C6Z3Q6"/>
<feature type="region of interest" description="Disordered" evidence="3">
    <location>
        <begin position="269"/>
        <end position="303"/>
    </location>
</feature>
<evidence type="ECO:0000313" key="6">
    <source>
        <dbReference type="Proteomes" id="UP000094844"/>
    </source>
</evidence>
<dbReference type="GO" id="GO:0046718">
    <property type="term" value="P:symbiont entry into host cell"/>
    <property type="evidence" value="ECO:0007669"/>
    <property type="project" value="InterPro"/>
</dbReference>
<reference evidence="5 6" key="1">
    <citation type="submission" date="2016-09" db="EMBL/GenBank/DDBJ databases">
        <authorList>
            <person name="Capua I."/>
            <person name="De Benedictis P."/>
            <person name="Joannis T."/>
            <person name="Lombin L.H."/>
            <person name="Cattoli G."/>
        </authorList>
    </citation>
    <scope>NUCLEOTIDE SEQUENCE [LARGE SCALE GENOMIC DNA]</scope>
    <source>
        <strain evidence="5 6">GB001</strain>
    </source>
</reference>
<gene>
    <name evidence="5" type="ORF">BN1044_03212</name>
</gene>
<sequence length="577" mass="61535">MAQKYKAVLTKIGAAKIAAATAGGTKINLTQMAVGDGGGTLPTPDPAQTKLIAEKHRAALNKVIVDPKHKNYLVAELVIPPEIGGFWMRELGLYDEVGALIAVSNMAESYKPLLSEGSGRAQTLRMVVIVSDMDTVNLLIDSSTVLATQEYVDDKLLEHEQSRRHPDATLKEKGFTQLSSATNSESEALAATPKAVKAAYDLANGKYTAQDASTAKKGIVQLSSATNSPSETLAATPKAVKTAYDLASGKYTAQDASTIQKGIVQLNSATNSESETQAATPKAIKKANDNANGRLGKSSNLDDLADKNTARKNISAIGFSNERFRDGADFNDAPQNSTSFVYPSAKNSPGFSGSVLDFSGLGGGYNVEVSATYLTGGNRISFRTRNGDAGTWNQWFEIYHTGKKPTALDVGALPIVGGILNGNLTVKNQIQVGSVGNGFLTIGDSDSGLRSSVDGQVDLYANGRMFGYWNTTILSFTGQIIPTNYANFDTRYYTKAQSDAGYAPMLRSYSKAESDARYVRDIRMGANQSGIIWGGEGGTLPAGYVLTGGNFDDDREYPVYAPVQKYINGQWYNVGRA</sequence>
<evidence type="ECO:0000259" key="4">
    <source>
        <dbReference type="Pfam" id="PF12571"/>
    </source>
</evidence>
<dbReference type="InterPro" id="IPR005068">
    <property type="entry name" value="Phage_lambda_Stf-r2"/>
</dbReference>
<evidence type="ECO:0000313" key="5">
    <source>
        <dbReference type="EMBL" id="SCM53717.1"/>
    </source>
</evidence>
<dbReference type="OrthoDB" id="9810174at2"/>
<dbReference type="Pfam" id="PF12571">
    <property type="entry name" value="Phage_tail_fib"/>
    <property type="match status" value="1"/>
</dbReference>
<comment type="subcellular location">
    <subcellularLocation>
        <location evidence="1">Virion</location>
    </subcellularLocation>
</comment>